<dbReference type="Pfam" id="PF03702">
    <property type="entry name" value="AnmK"/>
    <property type="match status" value="1"/>
</dbReference>
<accession>J0ZKK3</accession>
<reference evidence="2 3" key="1">
    <citation type="submission" date="2012-03" db="EMBL/GenBank/DDBJ databases">
        <title>The Genome Sequence of Bartonella tamiae Th239.</title>
        <authorList>
            <consortium name="The Broad Institute Genome Sequencing Platform"/>
            <consortium name="The Broad Institute Genome Sequencing Center for Infectious Disease"/>
            <person name="Feldgarden M."/>
            <person name="Kirby J."/>
            <person name="Kosoy M."/>
            <person name="Birtles R."/>
            <person name="Probert W.S."/>
            <person name="Chiaraviglio L."/>
            <person name="Young S.K."/>
            <person name="Zeng Q."/>
            <person name="Gargeya S."/>
            <person name="Fitzgerald M."/>
            <person name="Haas B."/>
            <person name="Abouelleil A."/>
            <person name="Alvarado L."/>
            <person name="Arachchi H.M."/>
            <person name="Berlin A."/>
            <person name="Chapman S.B."/>
            <person name="Gearin G."/>
            <person name="Goldberg J."/>
            <person name="Griggs A."/>
            <person name="Gujja S."/>
            <person name="Hansen M."/>
            <person name="Heiman D."/>
            <person name="Howarth C."/>
            <person name="Larimer J."/>
            <person name="Lui A."/>
            <person name="MacDonald P.J.P."/>
            <person name="McCowen C."/>
            <person name="Montmayeur A."/>
            <person name="Murphy C."/>
            <person name="Neiman D."/>
            <person name="Pearson M."/>
            <person name="Priest M."/>
            <person name="Roberts A."/>
            <person name="Saif S."/>
            <person name="Shea T."/>
            <person name="Sisk P."/>
            <person name="Stolte C."/>
            <person name="Sykes S."/>
            <person name="Wortman J."/>
            <person name="Nusbaum C."/>
            <person name="Birren B."/>
        </authorList>
    </citation>
    <scope>NUCLEOTIDE SEQUENCE [LARGE SCALE GENOMIC DNA]</scope>
    <source>
        <strain evidence="2 3">Th239</strain>
    </source>
</reference>
<gene>
    <name evidence="2" type="ORF">ME5_01439</name>
</gene>
<proteinExistence type="predicted"/>
<dbReference type="GO" id="GO:0009254">
    <property type="term" value="P:peptidoglycan turnover"/>
    <property type="evidence" value="ECO:0007669"/>
    <property type="project" value="InterPro"/>
</dbReference>
<organism evidence="2 3">
    <name type="scientific">Bartonella tamiae Th239</name>
    <dbReference type="NCBI Taxonomy" id="1094558"/>
    <lineage>
        <taxon>Bacteria</taxon>
        <taxon>Pseudomonadati</taxon>
        <taxon>Pseudomonadota</taxon>
        <taxon>Alphaproteobacteria</taxon>
        <taxon>Hyphomicrobiales</taxon>
        <taxon>Bartonellaceae</taxon>
        <taxon>Bartonella</taxon>
    </lineage>
</organism>
<dbReference type="Gene3D" id="3.30.420.40">
    <property type="match status" value="2"/>
</dbReference>
<comment type="caution">
    <text evidence="2">The sequence shown here is derived from an EMBL/GenBank/DDBJ whole genome shotgun (WGS) entry which is preliminary data.</text>
</comment>
<dbReference type="PATRIC" id="fig|1094558.3.peg.1542"/>
<evidence type="ECO:0000313" key="2">
    <source>
        <dbReference type="EMBL" id="EJF88888.1"/>
    </source>
</evidence>
<dbReference type="HOGENOM" id="CLU_038782_3_0_5"/>
<dbReference type="GO" id="GO:0016773">
    <property type="term" value="F:phosphotransferase activity, alcohol group as acceptor"/>
    <property type="evidence" value="ECO:0007669"/>
    <property type="project" value="InterPro"/>
</dbReference>
<keyword evidence="3" id="KW-1185">Reference proteome</keyword>
<dbReference type="eggNOG" id="COG2377">
    <property type="taxonomic scope" value="Bacteria"/>
</dbReference>
<dbReference type="SUPFAM" id="SSF53067">
    <property type="entry name" value="Actin-like ATPase domain"/>
    <property type="match status" value="1"/>
</dbReference>
<dbReference type="NCBIfam" id="NF007141">
    <property type="entry name" value="PRK09585.1-5"/>
    <property type="match status" value="1"/>
</dbReference>
<dbReference type="GO" id="GO:0005524">
    <property type="term" value="F:ATP binding"/>
    <property type="evidence" value="ECO:0007669"/>
    <property type="project" value="InterPro"/>
</dbReference>
<evidence type="ECO:0008006" key="4">
    <source>
        <dbReference type="Google" id="ProtNLM"/>
    </source>
</evidence>
<dbReference type="InterPro" id="IPR005338">
    <property type="entry name" value="Anhydro_N_Ac-Mur_kinase"/>
</dbReference>
<evidence type="ECO:0000256" key="1">
    <source>
        <dbReference type="ARBA" id="ARBA00023277"/>
    </source>
</evidence>
<dbReference type="EMBL" id="AIMB01000008">
    <property type="protein sequence ID" value="EJF88888.1"/>
    <property type="molecule type" value="Genomic_DNA"/>
</dbReference>
<dbReference type="GO" id="GO:0006040">
    <property type="term" value="P:amino sugar metabolic process"/>
    <property type="evidence" value="ECO:0007669"/>
    <property type="project" value="InterPro"/>
</dbReference>
<dbReference type="InterPro" id="IPR043129">
    <property type="entry name" value="ATPase_NBD"/>
</dbReference>
<protein>
    <recommendedName>
        <fullName evidence="4">Anhydro-N-acetylmuramic acid kinase</fullName>
    </recommendedName>
</protein>
<dbReference type="Proteomes" id="UP000008952">
    <property type="component" value="Unassembled WGS sequence"/>
</dbReference>
<sequence length="361" mass="40461">MDGIDAALLKSDGYDKVDILAHFSLSYEKSFQKSLKASLDDSRDIKNRLERPGNLKKIERELTEKHVTAVHGLLNRAGMKSQNVDFIGFHGQTLLHKPDQALTVQIGDGQWLADKTGIDVVFDMRANDMKHGGQGAPLVPAYHQALAKKLSSSIHNPIAFVNIGGIANTTWIDGEKIYAFDCGPGNALIDQWIRQKTKKFFDKNGKIGIRGKLNKNIIEYYLKHDYFQDAVPRSLDWRSFQSLSTDDVNVEDGAATLSYITAYGIFHSFRHVSRLPKTLIVSGGGVHNLSIMKWLQWFAGKFQSKLFTAEDMGFHADFMEAEAWAYLAIRSFYHLPLTYHTTTGTSHPVSGGVWVSPQNTR</sequence>
<keyword evidence="1" id="KW-0119">Carbohydrate metabolism</keyword>
<dbReference type="AlphaFoldDB" id="J0ZKK3"/>
<dbReference type="STRING" id="1094558.ME5_01439"/>
<dbReference type="PANTHER" id="PTHR30605:SF0">
    <property type="entry name" value="ANHYDRO-N-ACETYLMURAMIC ACID KINASE"/>
    <property type="match status" value="1"/>
</dbReference>
<name>J0ZKK3_9HYPH</name>
<dbReference type="PANTHER" id="PTHR30605">
    <property type="entry name" value="ANHYDRO-N-ACETYLMURAMIC ACID KINASE"/>
    <property type="match status" value="1"/>
</dbReference>
<evidence type="ECO:0000313" key="3">
    <source>
        <dbReference type="Proteomes" id="UP000008952"/>
    </source>
</evidence>